<gene>
    <name evidence="1" type="ORF">SBF1_460011</name>
</gene>
<protein>
    <submittedName>
        <fullName evidence="1">Response regulator containing a CheY-like receiver domain and an HTH DNA-binding domain</fullName>
    </submittedName>
</protein>
<reference evidence="2" key="1">
    <citation type="submission" date="2018-02" db="EMBL/GenBank/DDBJ databases">
        <authorList>
            <person name="Hausmann B."/>
        </authorList>
    </citation>
    <scope>NUCLEOTIDE SEQUENCE [LARGE SCALE GENOMIC DNA]</scope>
    <source>
        <strain evidence="2">Peat soil MAG SbF1</strain>
    </source>
</reference>
<dbReference type="Proteomes" id="UP000238916">
    <property type="component" value="Unassembled WGS sequence"/>
</dbReference>
<evidence type="ECO:0000313" key="1">
    <source>
        <dbReference type="EMBL" id="SPF49631.1"/>
    </source>
</evidence>
<evidence type="ECO:0000313" key="2">
    <source>
        <dbReference type="Proteomes" id="UP000238916"/>
    </source>
</evidence>
<accession>A0A2U3LCH8</accession>
<sequence length="82" mass="8843">MCTVSVIKVMVKLANIVAGVACSMLNKKDKTYSLRVSPPSVFCSTNAELVSPNLKIQSSYAQTTFGPIFLGIGFKKGLEAWI</sequence>
<name>A0A2U3LCH8_9FIRM</name>
<keyword evidence="1" id="KW-0238">DNA-binding</keyword>
<proteinExistence type="predicted"/>
<dbReference type="GO" id="GO:0003677">
    <property type="term" value="F:DNA binding"/>
    <property type="evidence" value="ECO:0007669"/>
    <property type="project" value="UniProtKB-KW"/>
</dbReference>
<dbReference type="EMBL" id="OMOF01000401">
    <property type="protein sequence ID" value="SPF49631.1"/>
    <property type="molecule type" value="Genomic_DNA"/>
</dbReference>
<dbReference type="AlphaFoldDB" id="A0A2U3LCH8"/>
<organism evidence="1 2">
    <name type="scientific">Candidatus Desulfosporosinus infrequens</name>
    <dbReference type="NCBI Taxonomy" id="2043169"/>
    <lineage>
        <taxon>Bacteria</taxon>
        <taxon>Bacillati</taxon>
        <taxon>Bacillota</taxon>
        <taxon>Clostridia</taxon>
        <taxon>Eubacteriales</taxon>
        <taxon>Desulfitobacteriaceae</taxon>
        <taxon>Desulfosporosinus</taxon>
    </lineage>
</organism>